<keyword evidence="1" id="KW-1133">Transmembrane helix</keyword>
<dbReference type="PANTHER" id="PTHR34205">
    <property type="entry name" value="TRANSMEMBRANE PROTEIN"/>
    <property type="match status" value="1"/>
</dbReference>
<protein>
    <submittedName>
        <fullName evidence="2">DUF962 domain-containing protein</fullName>
    </submittedName>
</protein>
<name>A0ABS7BMX5_9SPHN</name>
<dbReference type="Pfam" id="PF06127">
    <property type="entry name" value="Mpo1-like"/>
    <property type="match status" value="1"/>
</dbReference>
<evidence type="ECO:0000256" key="1">
    <source>
        <dbReference type="SAM" id="Phobius"/>
    </source>
</evidence>
<accession>A0ABS7BMX5</accession>
<keyword evidence="3" id="KW-1185">Reference proteome</keyword>
<keyword evidence="1" id="KW-0472">Membrane</keyword>
<dbReference type="InterPro" id="IPR009305">
    <property type="entry name" value="Mpo1-like"/>
</dbReference>
<keyword evidence="1" id="KW-0812">Transmembrane</keyword>
<sequence length="115" mass="12789">MAHGDPPVTPRTFADFWPHYLREHARPATRALHYAGTALSFAAAAPALAFGGWWWAAVPVAGYAFAWSAHLAVERNRPATFRHPIWSLLADYRMFFLWLAGRLAPHLAKAGVAPR</sequence>
<dbReference type="EMBL" id="JAHXZN010000002">
    <property type="protein sequence ID" value="MBW6530971.1"/>
    <property type="molecule type" value="Genomic_DNA"/>
</dbReference>
<organism evidence="2 3">
    <name type="scientific">Sphingomonas citri</name>
    <dbReference type="NCBI Taxonomy" id="2862499"/>
    <lineage>
        <taxon>Bacteria</taxon>
        <taxon>Pseudomonadati</taxon>
        <taxon>Pseudomonadota</taxon>
        <taxon>Alphaproteobacteria</taxon>
        <taxon>Sphingomonadales</taxon>
        <taxon>Sphingomonadaceae</taxon>
        <taxon>Sphingomonas</taxon>
    </lineage>
</organism>
<proteinExistence type="predicted"/>
<dbReference type="PANTHER" id="PTHR34205:SF2">
    <property type="entry name" value="DUF962 DOMAIN-CONTAINING PROTEIN"/>
    <property type="match status" value="1"/>
</dbReference>
<dbReference type="Proteomes" id="UP000759103">
    <property type="component" value="Unassembled WGS sequence"/>
</dbReference>
<feature type="transmembrane region" description="Helical" evidence="1">
    <location>
        <begin position="54"/>
        <end position="73"/>
    </location>
</feature>
<reference evidence="2 3" key="1">
    <citation type="submission" date="2021-07" db="EMBL/GenBank/DDBJ databases">
        <title>Sphingomonas sp.</title>
        <authorList>
            <person name="Feng G."/>
            <person name="Li J."/>
            <person name="Pan M."/>
        </authorList>
    </citation>
    <scope>NUCLEOTIDE SEQUENCE [LARGE SCALE GENOMIC DNA]</scope>
    <source>
        <strain evidence="2 3">RRHST34</strain>
    </source>
</reference>
<evidence type="ECO:0000313" key="2">
    <source>
        <dbReference type="EMBL" id="MBW6530971.1"/>
    </source>
</evidence>
<comment type="caution">
    <text evidence="2">The sequence shown here is derived from an EMBL/GenBank/DDBJ whole genome shotgun (WGS) entry which is preliminary data.</text>
</comment>
<gene>
    <name evidence="2" type="ORF">KZ820_09510</name>
</gene>
<evidence type="ECO:0000313" key="3">
    <source>
        <dbReference type="Proteomes" id="UP000759103"/>
    </source>
</evidence>